<evidence type="ECO:0000259" key="1">
    <source>
        <dbReference type="Pfam" id="PF20469"/>
    </source>
</evidence>
<dbReference type="eggNOG" id="COG3593">
    <property type="taxonomic scope" value="Bacteria"/>
</dbReference>
<protein>
    <recommendedName>
        <fullName evidence="1">OLD protein-like TOPRIM domain-containing protein</fullName>
    </recommendedName>
</protein>
<sequence length="222" mass="23251">MVDSGAMRADGGKDLLAGYVTGPAAATEATAVALARAESARVVVLVEGVSDQIAVETLAGRRGRDLAAEGIVVLPVGGAHGVARYLRRFGPEGTGARLAGLCDAGEAHIVQRGLATAGLGTPSSRADLERLGFFVCVEDLEDELIRTAGPAQVMEVLAAHGDLGAFRTIQRQPAWRGKDEAAQLRRFLGAGSQRKLRYARLLTETINLDQMPQPLDALLSAV</sequence>
<evidence type="ECO:0000313" key="3">
    <source>
        <dbReference type="Proteomes" id="UP000019225"/>
    </source>
</evidence>
<dbReference type="STRING" id="1449976.KALB_4108"/>
<reference evidence="2 3" key="1">
    <citation type="journal article" date="2014" name="BMC Genomics">
        <title>Complete genome sequence of producer of the glycopeptide antibiotic Aculeximycin Kutzneria albida DSM 43870T, a representative of minor genus of Pseudonocardiaceae.</title>
        <authorList>
            <person name="Rebets Y."/>
            <person name="Tokovenko B."/>
            <person name="Lushchyk I."/>
            <person name="Ruckert C."/>
            <person name="Zaburannyi N."/>
            <person name="Bechthold A."/>
            <person name="Kalinowski J."/>
            <person name="Luzhetskyy A."/>
        </authorList>
    </citation>
    <scope>NUCLEOTIDE SEQUENCE [LARGE SCALE GENOMIC DNA]</scope>
    <source>
        <strain evidence="2">DSM 43870</strain>
    </source>
</reference>
<proteinExistence type="predicted"/>
<evidence type="ECO:0000313" key="2">
    <source>
        <dbReference type="EMBL" id="AHH97472.1"/>
    </source>
</evidence>
<dbReference type="KEGG" id="kal:KALB_4108"/>
<dbReference type="InterPro" id="IPR034139">
    <property type="entry name" value="TOPRIM_OLD"/>
</dbReference>
<accession>W5W936</accession>
<dbReference type="PATRIC" id="fig|1449976.3.peg.4140"/>
<organism evidence="2 3">
    <name type="scientific">Kutzneria albida DSM 43870</name>
    <dbReference type="NCBI Taxonomy" id="1449976"/>
    <lineage>
        <taxon>Bacteria</taxon>
        <taxon>Bacillati</taxon>
        <taxon>Actinomycetota</taxon>
        <taxon>Actinomycetes</taxon>
        <taxon>Pseudonocardiales</taxon>
        <taxon>Pseudonocardiaceae</taxon>
        <taxon>Kutzneria</taxon>
    </lineage>
</organism>
<dbReference type="Proteomes" id="UP000019225">
    <property type="component" value="Chromosome"/>
</dbReference>
<dbReference type="HOGENOM" id="CLU_1336868_0_0_11"/>
<keyword evidence="3" id="KW-1185">Reference proteome</keyword>
<feature type="domain" description="OLD protein-like TOPRIM" evidence="1">
    <location>
        <begin position="40"/>
        <end position="89"/>
    </location>
</feature>
<name>W5W936_9PSEU</name>
<dbReference type="CDD" id="cd01026">
    <property type="entry name" value="TOPRIM_OLD"/>
    <property type="match status" value="1"/>
</dbReference>
<dbReference type="Pfam" id="PF20469">
    <property type="entry name" value="OLD-like_TOPRIM"/>
    <property type="match status" value="1"/>
</dbReference>
<gene>
    <name evidence="2" type="ORF">KALB_4108</name>
</gene>
<dbReference type="AlphaFoldDB" id="W5W936"/>
<dbReference type="EMBL" id="CP007155">
    <property type="protein sequence ID" value="AHH97472.1"/>
    <property type="molecule type" value="Genomic_DNA"/>
</dbReference>